<keyword evidence="5 11" id="KW-0812">Transmembrane</keyword>
<evidence type="ECO:0000256" key="10">
    <source>
        <dbReference type="ARBA" id="ARBA00023237"/>
    </source>
</evidence>
<dbReference type="NCBIfam" id="TIGR04056">
    <property type="entry name" value="OMP_RagA_SusC"/>
    <property type="match status" value="1"/>
</dbReference>
<keyword evidence="3 11" id="KW-1134">Transmembrane beta strand</keyword>
<evidence type="ECO:0000256" key="5">
    <source>
        <dbReference type="ARBA" id="ARBA00022692"/>
    </source>
</evidence>
<geneLocation type="plasmid" evidence="15 16">
    <name>pPP8</name>
</geneLocation>
<evidence type="ECO:0000256" key="12">
    <source>
        <dbReference type="RuleBase" id="RU003357"/>
    </source>
</evidence>
<sequence length="1024" mass="113638">MNRTIFLKKSKWVLFFFLLIIQYPNVAVGQNLINGTVTNSTGVGIPGVSITVKGTTNGTITDVNGSYQLSASPKDYLNFSFVGLVSQEILVGDQVMINVIMKEDVVDLEEFIVIGYGVQKKSDVTGSVSSIETEGLKKNLSPNIDQALQGRAAGVMVISNSGSPGANASVNIRGIGSVNNSDPLYIVDGVPLGDISTLNMQDVESMEVLKDASATAIYGSRGANGVIIIKTKGGKRGKAIFNFSGRLGVQSPGNKIDFVTAEQYANLRNQARMNDQINYPNEDWHAMPELADPASLGKGTDWFDAVTRNAVIRNNQFSVSGGSEKVTYYMSINEMLQEGIMNGTDFSRLTFRLNNSYHLNKVLTIGHNINISNSKRNIIPEWGMGNVSKQKILTNALGHEPITPVYDPNNPSSKYGYTKLGGNYENPVARVDYHNEYNKLFSVQGNIYADWKINDNITFRTNYGLVAASNEYRNFTPKYEVSPLQFTNNSSLNITNGRQFSQTWTNTLNYILSYGNHNFTTLVGQEFQTEKYSAIQSGIMGIPDNISKPSFSAGDISTATVNDNLYESALLSFFGRVNYNYADRYLLTANLRMDGSSKFGADNRWGIFPSVAMGWNLHNEDFWPKNSIITHTKLTAGYGKIGSQNFGNYMYYSQISGGQYYFFGSGNHLHTGAAPLMLGNPNLKWEASVTSNVGVELGLLQDKITLGVEYYDKTTTDMLLQIPIPDYSGIQTAPWTNGGELKNWGWEFTGTYKHQVSEKFSFNVGGNFSLLRNKMIDWGTENGFVDDGQFRGFPLLTRTQAGRQMSEFYLLKTDGIFQNEEEIRESAQPDAKPGDIRFVDTDGNGQIDDNDRDYCGPALPKLTYGFNLNATYGNFDITAFFQGVHGNKVFNGMRYYSDRSGVWNMNPNLMNSWHGEGTSNTIPRLTERDAETNLRASDYFLEDASFLRLRNLEVGYNIPSTVTDRLNLQNIRLSVSGQNLFTITKYTGMDPEIGKEPIDQLAYGIDRGVYPQARIISLGLNVTF</sequence>
<evidence type="ECO:0000256" key="7">
    <source>
        <dbReference type="ARBA" id="ARBA00023065"/>
    </source>
</evidence>
<evidence type="ECO:0000256" key="9">
    <source>
        <dbReference type="ARBA" id="ARBA00023136"/>
    </source>
</evidence>
<dbReference type="RefSeq" id="WP_338399475.1">
    <property type="nucleotide sequence ID" value="NZ_AP025300.1"/>
</dbReference>
<evidence type="ECO:0000256" key="1">
    <source>
        <dbReference type="ARBA" id="ARBA00004571"/>
    </source>
</evidence>
<protein>
    <submittedName>
        <fullName evidence="15">SusC/RagA family TonB-linked outer membrane protein</fullName>
    </submittedName>
</protein>
<keyword evidence="10 11" id="KW-0998">Cell outer membrane</keyword>
<proteinExistence type="inferred from homology"/>
<evidence type="ECO:0000256" key="8">
    <source>
        <dbReference type="ARBA" id="ARBA00023077"/>
    </source>
</evidence>
<name>A0ABN6LH74_9BACT</name>
<dbReference type="NCBIfam" id="TIGR04057">
    <property type="entry name" value="SusC_RagA_signa"/>
    <property type="match status" value="1"/>
</dbReference>
<dbReference type="Proteomes" id="UP001354989">
    <property type="component" value="Plasmid pPP8"/>
</dbReference>
<dbReference type="Gene3D" id="2.60.40.1120">
    <property type="entry name" value="Carboxypeptidase-like, regulatory domain"/>
    <property type="match status" value="1"/>
</dbReference>
<keyword evidence="7" id="KW-0406">Ion transport</keyword>
<dbReference type="InterPro" id="IPR000531">
    <property type="entry name" value="Beta-barrel_TonB"/>
</dbReference>
<evidence type="ECO:0000259" key="13">
    <source>
        <dbReference type="Pfam" id="PF00593"/>
    </source>
</evidence>
<evidence type="ECO:0000313" key="16">
    <source>
        <dbReference type="Proteomes" id="UP001354989"/>
    </source>
</evidence>
<evidence type="ECO:0000256" key="4">
    <source>
        <dbReference type="ARBA" id="ARBA00022496"/>
    </source>
</evidence>
<dbReference type="Pfam" id="PF07715">
    <property type="entry name" value="Plug"/>
    <property type="match status" value="1"/>
</dbReference>
<reference evidence="15 16" key="1">
    <citation type="submission" date="2021-12" db="EMBL/GenBank/DDBJ databases">
        <title>Genome sequencing of bacteria with rrn-lacking chromosome and rrn-plasmid.</title>
        <authorList>
            <person name="Anda M."/>
            <person name="Iwasaki W."/>
        </authorList>
    </citation>
    <scope>NUCLEOTIDE SEQUENCE [LARGE SCALE GENOMIC DNA]</scope>
    <source>
        <strain evidence="15 16">NBRC 101262</strain>
        <plasmid evidence="15 16">pPP8</plasmid>
    </source>
</reference>
<dbReference type="Gene3D" id="2.40.170.20">
    <property type="entry name" value="TonB-dependent receptor, beta-barrel domain"/>
    <property type="match status" value="1"/>
</dbReference>
<dbReference type="EMBL" id="AP025300">
    <property type="protein sequence ID" value="BDD02316.1"/>
    <property type="molecule type" value="Genomic_DNA"/>
</dbReference>
<dbReference type="InterPro" id="IPR037066">
    <property type="entry name" value="Plug_dom_sf"/>
</dbReference>
<evidence type="ECO:0000313" key="15">
    <source>
        <dbReference type="EMBL" id="BDD02316.1"/>
    </source>
</evidence>
<dbReference type="InterPro" id="IPR023997">
    <property type="entry name" value="TonB-dep_OMP_SusC/RagA_CS"/>
</dbReference>
<feature type="domain" description="TonB-dependent receptor-like beta-barrel" evidence="13">
    <location>
        <begin position="398"/>
        <end position="980"/>
    </location>
</feature>
<organism evidence="15 16">
    <name type="scientific">Persicobacter psychrovividus</name>
    <dbReference type="NCBI Taxonomy" id="387638"/>
    <lineage>
        <taxon>Bacteria</taxon>
        <taxon>Pseudomonadati</taxon>
        <taxon>Bacteroidota</taxon>
        <taxon>Cytophagia</taxon>
        <taxon>Cytophagales</taxon>
        <taxon>Persicobacteraceae</taxon>
        <taxon>Persicobacter</taxon>
    </lineage>
</organism>
<evidence type="ECO:0000259" key="14">
    <source>
        <dbReference type="Pfam" id="PF07715"/>
    </source>
</evidence>
<dbReference type="PROSITE" id="PS52016">
    <property type="entry name" value="TONB_DEPENDENT_REC_3"/>
    <property type="match status" value="1"/>
</dbReference>
<dbReference type="PANTHER" id="PTHR32552">
    <property type="entry name" value="FERRICHROME IRON RECEPTOR-RELATED"/>
    <property type="match status" value="1"/>
</dbReference>
<dbReference type="Pfam" id="PF13715">
    <property type="entry name" value="CarbopepD_reg_2"/>
    <property type="match status" value="1"/>
</dbReference>
<dbReference type="InterPro" id="IPR023996">
    <property type="entry name" value="TonB-dep_OMP_SusC/RagA"/>
</dbReference>
<feature type="domain" description="TonB-dependent receptor plug" evidence="14">
    <location>
        <begin position="120"/>
        <end position="226"/>
    </location>
</feature>
<keyword evidence="15" id="KW-0614">Plasmid</keyword>
<dbReference type="InterPro" id="IPR039426">
    <property type="entry name" value="TonB-dep_rcpt-like"/>
</dbReference>
<comment type="similarity">
    <text evidence="11 12">Belongs to the TonB-dependent receptor family.</text>
</comment>
<dbReference type="Pfam" id="PF00593">
    <property type="entry name" value="TonB_dep_Rec_b-barrel"/>
    <property type="match status" value="1"/>
</dbReference>
<keyword evidence="2 11" id="KW-0813">Transport</keyword>
<keyword evidence="6" id="KW-0408">Iron</keyword>
<keyword evidence="8 12" id="KW-0798">TonB box</keyword>
<gene>
    <name evidence="15" type="ORF">PEPS_45960</name>
</gene>
<dbReference type="SUPFAM" id="SSF49464">
    <property type="entry name" value="Carboxypeptidase regulatory domain-like"/>
    <property type="match status" value="1"/>
</dbReference>
<keyword evidence="4" id="KW-0410">Iron transport</keyword>
<dbReference type="InterPro" id="IPR012910">
    <property type="entry name" value="Plug_dom"/>
</dbReference>
<dbReference type="InterPro" id="IPR008969">
    <property type="entry name" value="CarboxyPept-like_regulatory"/>
</dbReference>
<dbReference type="SUPFAM" id="SSF56935">
    <property type="entry name" value="Porins"/>
    <property type="match status" value="1"/>
</dbReference>
<comment type="subcellular location">
    <subcellularLocation>
        <location evidence="1 11">Cell outer membrane</location>
        <topology evidence="1 11">Multi-pass membrane protein</topology>
    </subcellularLocation>
</comment>
<keyword evidence="9 11" id="KW-0472">Membrane</keyword>
<accession>A0ABN6LH74</accession>
<dbReference type="InterPro" id="IPR036942">
    <property type="entry name" value="Beta-barrel_TonB_sf"/>
</dbReference>
<evidence type="ECO:0000256" key="2">
    <source>
        <dbReference type="ARBA" id="ARBA00022448"/>
    </source>
</evidence>
<evidence type="ECO:0000256" key="3">
    <source>
        <dbReference type="ARBA" id="ARBA00022452"/>
    </source>
</evidence>
<dbReference type="Gene3D" id="2.170.130.10">
    <property type="entry name" value="TonB-dependent receptor, plug domain"/>
    <property type="match status" value="1"/>
</dbReference>
<evidence type="ECO:0000256" key="6">
    <source>
        <dbReference type="ARBA" id="ARBA00023004"/>
    </source>
</evidence>
<dbReference type="PANTHER" id="PTHR32552:SF81">
    <property type="entry name" value="TONB-DEPENDENT OUTER MEMBRANE RECEPTOR"/>
    <property type="match status" value="1"/>
</dbReference>
<evidence type="ECO:0000256" key="11">
    <source>
        <dbReference type="PROSITE-ProRule" id="PRU01360"/>
    </source>
</evidence>
<keyword evidence="16" id="KW-1185">Reference proteome</keyword>